<accession>A0A0U5B3K6</accession>
<protein>
    <submittedName>
        <fullName evidence="1">Uncharacterized protein</fullName>
    </submittedName>
</protein>
<keyword evidence="2" id="KW-1185">Reference proteome</keyword>
<gene>
    <name evidence="1" type="ORF">CB4_02109</name>
</gene>
<sequence>MTKKHIIYKEDNWNMITAEVEGAKITVREISTEWGEDTFIFVGRHEMMAWAEKHFAADNYPAHEEILARFAEL</sequence>
<dbReference type="OrthoDB" id="2382018at2"/>
<proteinExistence type="predicted"/>
<organism evidence="1 2">
    <name type="scientific">Aneurinibacillus soli</name>
    <dbReference type="NCBI Taxonomy" id="1500254"/>
    <lineage>
        <taxon>Bacteria</taxon>
        <taxon>Bacillati</taxon>
        <taxon>Bacillota</taxon>
        <taxon>Bacilli</taxon>
        <taxon>Bacillales</taxon>
        <taxon>Paenibacillaceae</taxon>
        <taxon>Aneurinibacillus group</taxon>
        <taxon>Aneurinibacillus</taxon>
    </lineage>
</organism>
<evidence type="ECO:0000313" key="2">
    <source>
        <dbReference type="Proteomes" id="UP000217696"/>
    </source>
</evidence>
<dbReference type="Proteomes" id="UP000217696">
    <property type="component" value="Chromosome"/>
</dbReference>
<dbReference type="EMBL" id="AP017312">
    <property type="protein sequence ID" value="BAU27935.1"/>
    <property type="molecule type" value="Genomic_DNA"/>
</dbReference>
<dbReference type="KEGG" id="asoc:CB4_02109"/>
<name>A0A0U5B3K6_9BACL</name>
<evidence type="ECO:0000313" key="1">
    <source>
        <dbReference type="EMBL" id="BAU27935.1"/>
    </source>
</evidence>
<dbReference type="AlphaFoldDB" id="A0A0U5B3K6"/>
<reference evidence="1 2" key="1">
    <citation type="submission" date="2015-12" db="EMBL/GenBank/DDBJ databases">
        <title>Genome sequence of Aneurinibacillus soli.</title>
        <authorList>
            <person name="Lee J.S."/>
            <person name="Lee K.C."/>
            <person name="Kim K.K."/>
            <person name="Lee B.W."/>
        </authorList>
    </citation>
    <scope>NUCLEOTIDE SEQUENCE [LARGE SCALE GENOMIC DNA]</scope>
    <source>
        <strain evidence="1 2">CB4</strain>
    </source>
</reference>
<dbReference type="RefSeq" id="WP_096465668.1">
    <property type="nucleotide sequence ID" value="NZ_AP017312.1"/>
</dbReference>